<dbReference type="Gene3D" id="2.40.320.10">
    <property type="entry name" value="Hypothetical Protein Pfu-838710-001"/>
    <property type="match status" value="1"/>
</dbReference>
<dbReference type="PANTHER" id="PTHR21028">
    <property type="entry name" value="SI:CH211-156B7.4"/>
    <property type="match status" value="1"/>
</dbReference>
<dbReference type="InterPro" id="IPR033469">
    <property type="entry name" value="CYTH-like_dom_sf"/>
</dbReference>
<dbReference type="Pfam" id="PF01928">
    <property type="entry name" value="CYTH"/>
    <property type="match status" value="1"/>
</dbReference>
<dbReference type="SMART" id="SM01118">
    <property type="entry name" value="CYTH"/>
    <property type="match status" value="1"/>
</dbReference>
<evidence type="ECO:0000313" key="2">
    <source>
        <dbReference type="EMBL" id="OGI64973.1"/>
    </source>
</evidence>
<dbReference type="PROSITE" id="PS51707">
    <property type="entry name" value="CYTH"/>
    <property type="match status" value="1"/>
</dbReference>
<dbReference type="PANTHER" id="PTHR21028:SF2">
    <property type="entry name" value="CYTH DOMAIN-CONTAINING PROTEIN"/>
    <property type="match status" value="1"/>
</dbReference>
<dbReference type="InterPro" id="IPR008173">
    <property type="entry name" value="Adenylyl_cyclase_CyaB"/>
</dbReference>
<dbReference type="EMBL" id="MFTP01000024">
    <property type="protein sequence ID" value="OGI64973.1"/>
    <property type="molecule type" value="Genomic_DNA"/>
</dbReference>
<accession>A0A1F6V5L9</accession>
<gene>
    <name evidence="2" type="ORF">A2647_02135</name>
</gene>
<protein>
    <recommendedName>
        <fullName evidence="1">CYTH domain-containing protein</fullName>
    </recommendedName>
</protein>
<evidence type="ECO:0000313" key="3">
    <source>
        <dbReference type="Proteomes" id="UP000177370"/>
    </source>
</evidence>
<feature type="domain" description="CYTH" evidence="1">
    <location>
        <begin position="1"/>
        <end position="179"/>
    </location>
</feature>
<dbReference type="NCBIfam" id="TIGR00318">
    <property type="entry name" value="cyaB"/>
    <property type="match status" value="1"/>
</dbReference>
<dbReference type="CDD" id="cd07890">
    <property type="entry name" value="CYTH-like_AC_IV-like"/>
    <property type="match status" value="1"/>
</dbReference>
<dbReference type="InterPro" id="IPR023577">
    <property type="entry name" value="CYTH_domain"/>
</dbReference>
<sequence length="184" mass="21664">MYEVEVKAVLKDREAVKEKLQNLGCKFSEELHQIDYVFAPKGTPYPDVPMGATVLRVRKQNDKYFFTLKIPQSSHQDCIEREMEIKDGAMMVEILELMKWDKLPTVDKKRIKTSFKDMEIVLDVVEQLGEFIEVEKMVKHEDYEDRKKIQEELFDFLSTLGVSKEDQVIDGKYDIMLYSKLNEL</sequence>
<name>A0A1F6V5L9_9BACT</name>
<proteinExistence type="predicted"/>
<dbReference type="Proteomes" id="UP000177370">
    <property type="component" value="Unassembled WGS sequence"/>
</dbReference>
<reference evidence="2 3" key="1">
    <citation type="journal article" date="2016" name="Nat. Commun.">
        <title>Thousands of microbial genomes shed light on interconnected biogeochemical processes in an aquifer system.</title>
        <authorList>
            <person name="Anantharaman K."/>
            <person name="Brown C.T."/>
            <person name="Hug L.A."/>
            <person name="Sharon I."/>
            <person name="Castelle C.J."/>
            <person name="Probst A.J."/>
            <person name="Thomas B.C."/>
            <person name="Singh A."/>
            <person name="Wilkins M.J."/>
            <person name="Karaoz U."/>
            <person name="Brodie E.L."/>
            <person name="Williams K.H."/>
            <person name="Hubbard S.S."/>
            <person name="Banfield J.F."/>
        </authorList>
    </citation>
    <scope>NUCLEOTIDE SEQUENCE [LARGE SCALE GENOMIC DNA]</scope>
</reference>
<dbReference type="AlphaFoldDB" id="A0A1F6V5L9"/>
<comment type="caution">
    <text evidence="2">The sequence shown here is derived from an EMBL/GenBank/DDBJ whole genome shotgun (WGS) entry which is preliminary data.</text>
</comment>
<organism evidence="2 3">
    <name type="scientific">Candidatus Nomurabacteria bacterium RIFCSPHIGHO2_01_FULL_40_24b</name>
    <dbReference type="NCBI Taxonomy" id="1801739"/>
    <lineage>
        <taxon>Bacteria</taxon>
        <taxon>Candidatus Nomuraibacteriota</taxon>
    </lineage>
</organism>
<evidence type="ECO:0000259" key="1">
    <source>
        <dbReference type="PROSITE" id="PS51707"/>
    </source>
</evidence>
<dbReference type="SUPFAM" id="SSF55154">
    <property type="entry name" value="CYTH-like phosphatases"/>
    <property type="match status" value="1"/>
</dbReference>